<dbReference type="KEGG" id="abac:LuPra_01382"/>
<feature type="chain" id="PRO_5007511429" evidence="1">
    <location>
        <begin position="24"/>
        <end position="338"/>
    </location>
</feature>
<name>A0A143PIX9_LUTPR</name>
<organism evidence="2 3">
    <name type="scientific">Luteitalea pratensis</name>
    <dbReference type="NCBI Taxonomy" id="1855912"/>
    <lineage>
        <taxon>Bacteria</taxon>
        <taxon>Pseudomonadati</taxon>
        <taxon>Acidobacteriota</taxon>
        <taxon>Vicinamibacteria</taxon>
        <taxon>Vicinamibacterales</taxon>
        <taxon>Vicinamibacteraceae</taxon>
        <taxon>Luteitalea</taxon>
    </lineage>
</organism>
<evidence type="ECO:0000256" key="1">
    <source>
        <dbReference type="SAM" id="SignalP"/>
    </source>
</evidence>
<proteinExistence type="predicted"/>
<evidence type="ECO:0000313" key="3">
    <source>
        <dbReference type="Proteomes" id="UP000076079"/>
    </source>
</evidence>
<sequence precursor="true">MRHRVAVAVWFAVITSAAVAAHAAQDVVVTTAGDRLVGEIKGVTKDVLTLATDYSDADFKIKWGKIASIESDRQFLLETFDGKRVSGSLKPVPEQKAVVQVADTRVQLPEVSMVQPFERTFWSRFDSGLDFGYSMTRTNSAKQLSLGTNLSYRDEHHVDVLFANVFRNSQANAPETSRWDLGNDFRRLLGSRWYVNTGQDFLNSEEQGLSLRSTIGAGAGRYLLRSSAQYLALGAGVAWTNENFTDPALPNEDSAEAYIGTEFMTERLKVADVITRFNYYPSLTISSRYRLTYRLDVDFNLPGDWYFRFGLFDNYDSKPAAGFSSNDYGWSNGFGFKF</sequence>
<protein>
    <submittedName>
        <fullName evidence="2">Salt-induced outer membrane protein</fullName>
    </submittedName>
</protein>
<dbReference type="Proteomes" id="UP000076079">
    <property type="component" value="Chromosome"/>
</dbReference>
<keyword evidence="3" id="KW-1185">Reference proteome</keyword>
<reference evidence="2 3" key="1">
    <citation type="journal article" date="2016" name="Genome Announc.">
        <title>First Complete Genome Sequence of a Subdivision 6 Acidobacterium Strain.</title>
        <authorList>
            <person name="Huang S."/>
            <person name="Vieira S."/>
            <person name="Bunk B."/>
            <person name="Riedel T."/>
            <person name="Sproer C."/>
            <person name="Overmann J."/>
        </authorList>
    </citation>
    <scope>NUCLEOTIDE SEQUENCE [LARGE SCALE GENOMIC DNA]</scope>
    <source>
        <strain evidence="3">DSM 100886 HEG_-6_39</strain>
    </source>
</reference>
<dbReference type="InterPro" id="IPR007433">
    <property type="entry name" value="DUF481"/>
</dbReference>
<dbReference type="Pfam" id="PF04338">
    <property type="entry name" value="DUF481"/>
    <property type="match status" value="1"/>
</dbReference>
<accession>A0A143PIX9</accession>
<dbReference type="OrthoDB" id="9806250at2"/>
<dbReference type="EMBL" id="CP015136">
    <property type="protein sequence ID" value="AMY08190.1"/>
    <property type="molecule type" value="Genomic_DNA"/>
</dbReference>
<gene>
    <name evidence="2" type="ORF">LuPra_01382</name>
</gene>
<dbReference type="RefSeq" id="WP_157898831.1">
    <property type="nucleotide sequence ID" value="NZ_CP015136.1"/>
</dbReference>
<dbReference type="AlphaFoldDB" id="A0A143PIX9"/>
<reference evidence="3" key="2">
    <citation type="submission" date="2016-04" db="EMBL/GenBank/DDBJ databases">
        <title>First Complete Genome Sequence of a Subdivision 6 Acidobacterium.</title>
        <authorList>
            <person name="Huang S."/>
            <person name="Vieira S."/>
            <person name="Bunk B."/>
            <person name="Riedel T."/>
            <person name="Sproeer C."/>
            <person name="Overmann J."/>
        </authorList>
    </citation>
    <scope>NUCLEOTIDE SEQUENCE [LARGE SCALE GENOMIC DNA]</scope>
    <source>
        <strain evidence="3">DSM 100886 HEG_-6_39</strain>
    </source>
</reference>
<dbReference type="STRING" id="1855912.LuPra_01382"/>
<feature type="signal peptide" evidence="1">
    <location>
        <begin position="1"/>
        <end position="23"/>
    </location>
</feature>
<keyword evidence="1" id="KW-0732">Signal</keyword>
<evidence type="ECO:0000313" key="2">
    <source>
        <dbReference type="EMBL" id="AMY08190.1"/>
    </source>
</evidence>